<organism evidence="3 4">
    <name type="scientific">Streptomyces kanamyceticus</name>
    <dbReference type="NCBI Taxonomy" id="1967"/>
    <lineage>
        <taxon>Bacteria</taxon>
        <taxon>Bacillati</taxon>
        <taxon>Actinomycetota</taxon>
        <taxon>Actinomycetes</taxon>
        <taxon>Kitasatosporales</taxon>
        <taxon>Streptomycetaceae</taxon>
        <taxon>Streptomyces</taxon>
    </lineage>
</organism>
<dbReference type="Proteomes" id="UP000325529">
    <property type="component" value="Chromosome"/>
</dbReference>
<feature type="domain" description="Bacterial CdiA-CT RNAse A" evidence="2">
    <location>
        <begin position="283"/>
        <end position="401"/>
    </location>
</feature>
<protein>
    <recommendedName>
        <fullName evidence="2">Bacterial CdiA-CT RNAse A domain-containing protein</fullName>
    </recommendedName>
</protein>
<evidence type="ECO:0000313" key="3">
    <source>
        <dbReference type="EMBL" id="QEU94051.1"/>
    </source>
</evidence>
<dbReference type="AlphaFoldDB" id="A0A5J6GIY7"/>
<proteinExistence type="predicted"/>
<feature type="compositionally biased region" description="Basic and acidic residues" evidence="1">
    <location>
        <begin position="358"/>
        <end position="372"/>
    </location>
</feature>
<feature type="region of interest" description="Disordered" evidence="1">
    <location>
        <begin position="339"/>
        <end position="379"/>
    </location>
</feature>
<dbReference type="KEGG" id="ska:CP970_26920"/>
<evidence type="ECO:0000259" key="2">
    <source>
        <dbReference type="Pfam" id="PF18431"/>
    </source>
</evidence>
<dbReference type="CDD" id="cd20684">
    <property type="entry name" value="CdiA-CT_Yk_RNaseA-like"/>
    <property type="match status" value="1"/>
</dbReference>
<evidence type="ECO:0000313" key="4">
    <source>
        <dbReference type="Proteomes" id="UP000325529"/>
    </source>
</evidence>
<accession>A0A5J6GIY7</accession>
<name>A0A5J6GIY7_STRKN</name>
<dbReference type="InterPro" id="IPR041436">
    <property type="entry name" value="RNAse_A_bac"/>
</dbReference>
<sequence>MLLEWQRFFRRRQRDAQDALDRLSKVVDKLPSADLESTWFTAVWGRLNFLKDQLLPEVVAHRLAADAIKDFRRALKECQTEADKALGNARAVFKAHDGTGEELVHSAKGKAELAGSDHHAAATQLVRVLEDSCRTLVNIIFDNIHHTNDTAFEPEPSFATRYFRQVLTDVYALAGITANTLDGATQVGMDVESMMMLGGPGAGGMSAGGAWALAGSRSAYGGLSGAYAYGVNPYKDYGVDVEKLDAHWLKKNWKNYDQKWNRKGPKPPKLREIDPAVEETLGGHSIERHVGKSNRALRDRLKDEDIPAASTYGSFTEAKKYMNKVAQGNKRKIEEWLKSGKGGDRGTETFTSQFPGEEIGRRITKDEAKLGKEPSSSDQATIVLKRDADAPGGYIVVTSFPGSP</sequence>
<dbReference type="EMBL" id="CP023699">
    <property type="protein sequence ID" value="QEU94051.1"/>
    <property type="molecule type" value="Genomic_DNA"/>
</dbReference>
<dbReference type="Pfam" id="PF18431">
    <property type="entry name" value="RNAse_A_bac"/>
    <property type="match status" value="1"/>
</dbReference>
<reference evidence="3 4" key="1">
    <citation type="submission" date="2017-09" db="EMBL/GenBank/DDBJ databases">
        <authorList>
            <person name="Lee N."/>
            <person name="Cho B.-K."/>
        </authorList>
    </citation>
    <scope>NUCLEOTIDE SEQUENCE [LARGE SCALE GENOMIC DNA]</scope>
    <source>
        <strain evidence="3 4">ATCC 12853</strain>
    </source>
</reference>
<gene>
    <name evidence="3" type="ORF">CP970_26920</name>
</gene>
<evidence type="ECO:0000256" key="1">
    <source>
        <dbReference type="SAM" id="MobiDB-lite"/>
    </source>
</evidence>
<keyword evidence="4" id="KW-1185">Reference proteome</keyword>